<dbReference type="Proteomes" id="UP000078543">
    <property type="component" value="Unassembled WGS sequence"/>
</dbReference>
<keyword evidence="2" id="KW-1185">Reference proteome</keyword>
<evidence type="ECO:0000313" key="1">
    <source>
        <dbReference type="EMBL" id="OAN55087.1"/>
    </source>
</evidence>
<sequence length="101" mass="10384">MPSTLAQGAITEAVAEINATLPPGMRLVDAPETVLTGSGRTIDSLGLVMLIGAVESAVQRRTGRIVVIATDPDAFGTENPLATLGSLTAWIATRITTEPPS</sequence>
<accession>A0A178MYI2</accession>
<dbReference type="InterPro" id="IPR036736">
    <property type="entry name" value="ACP-like_sf"/>
</dbReference>
<dbReference type="STRING" id="1437059.A6A05_00570"/>
<name>A0A178MYI2_9PROT</name>
<reference evidence="1 2" key="1">
    <citation type="submission" date="2016-04" db="EMBL/GenBank/DDBJ databases">
        <title>Draft genome sequence of freshwater magnetotactic bacteria Magnetospirillum marisnigri SP-1 and Magnetospirillum moscoviense BB-1.</title>
        <authorList>
            <person name="Koziaeva V."/>
            <person name="Dziuba M.V."/>
            <person name="Ivanov T.M."/>
            <person name="Kuznetsov B."/>
            <person name="Grouzdev D.S."/>
        </authorList>
    </citation>
    <scope>NUCLEOTIDE SEQUENCE [LARGE SCALE GENOMIC DNA]</scope>
    <source>
        <strain evidence="1 2">BB-1</strain>
    </source>
</reference>
<dbReference type="EMBL" id="LWQU01000104">
    <property type="protein sequence ID" value="OAN55087.1"/>
    <property type="molecule type" value="Genomic_DNA"/>
</dbReference>
<gene>
    <name evidence="1" type="ORF">A6A05_00570</name>
</gene>
<organism evidence="1 2">
    <name type="scientific">Magnetospirillum moscoviense</name>
    <dbReference type="NCBI Taxonomy" id="1437059"/>
    <lineage>
        <taxon>Bacteria</taxon>
        <taxon>Pseudomonadati</taxon>
        <taxon>Pseudomonadota</taxon>
        <taxon>Alphaproteobacteria</taxon>
        <taxon>Rhodospirillales</taxon>
        <taxon>Rhodospirillaceae</taxon>
        <taxon>Magnetospirillum</taxon>
    </lineage>
</organism>
<evidence type="ECO:0008006" key="3">
    <source>
        <dbReference type="Google" id="ProtNLM"/>
    </source>
</evidence>
<dbReference type="Gene3D" id="1.10.1200.10">
    <property type="entry name" value="ACP-like"/>
    <property type="match status" value="1"/>
</dbReference>
<dbReference type="RefSeq" id="WP_068498182.1">
    <property type="nucleotide sequence ID" value="NZ_LWQU01000104.1"/>
</dbReference>
<dbReference type="AlphaFoldDB" id="A0A178MYI2"/>
<protein>
    <recommendedName>
        <fullName evidence="3">Carrier domain-containing protein</fullName>
    </recommendedName>
</protein>
<evidence type="ECO:0000313" key="2">
    <source>
        <dbReference type="Proteomes" id="UP000078543"/>
    </source>
</evidence>
<comment type="caution">
    <text evidence="1">The sequence shown here is derived from an EMBL/GenBank/DDBJ whole genome shotgun (WGS) entry which is preliminary data.</text>
</comment>
<dbReference type="OrthoDB" id="7065718at2"/>
<proteinExistence type="predicted"/>